<name>A0A4R4DQD1_9PROT</name>
<keyword evidence="1 3" id="KW-0808">Transferase</keyword>
<gene>
    <name evidence="3" type="ORF">EXY23_06570</name>
</gene>
<evidence type="ECO:0000313" key="3">
    <source>
        <dbReference type="EMBL" id="TCZ64309.1"/>
    </source>
</evidence>
<reference evidence="3 4" key="1">
    <citation type="submission" date="2019-03" db="EMBL/GenBank/DDBJ databases">
        <title>Paracraurococcus aquatilis NE82 genome sequence.</title>
        <authorList>
            <person name="Zhao Y."/>
            <person name="Du Z."/>
        </authorList>
    </citation>
    <scope>NUCLEOTIDE SEQUENCE [LARGE SCALE GENOMIC DNA]</scope>
    <source>
        <strain evidence="3 4">NE82</strain>
    </source>
</reference>
<evidence type="ECO:0000256" key="1">
    <source>
        <dbReference type="ARBA" id="ARBA00022679"/>
    </source>
</evidence>
<dbReference type="AlphaFoldDB" id="A0A4R4DQD1"/>
<dbReference type="GO" id="GO:0008410">
    <property type="term" value="F:CoA-transferase activity"/>
    <property type="evidence" value="ECO:0007669"/>
    <property type="project" value="TreeGrafter"/>
</dbReference>
<evidence type="ECO:0000313" key="4">
    <source>
        <dbReference type="Proteomes" id="UP000295023"/>
    </source>
</evidence>
<dbReference type="Gene3D" id="3.40.50.10540">
    <property type="entry name" value="Crotonobetainyl-coa:carnitine coa-transferase, domain 1"/>
    <property type="match status" value="1"/>
</dbReference>
<dbReference type="InterPro" id="IPR003673">
    <property type="entry name" value="CoA-Trfase_fam_III"/>
</dbReference>
<accession>A0A4R4DQD1</accession>
<dbReference type="OrthoDB" id="7457784at2"/>
<dbReference type="InterPro" id="IPR050483">
    <property type="entry name" value="CoA-transferase_III_domain"/>
</dbReference>
<dbReference type="Gene3D" id="3.30.1540.10">
    <property type="entry name" value="formyl-coa transferase, domain 3"/>
    <property type="match status" value="1"/>
</dbReference>
<sequence>MLPLQGVKVVEIGQNLAGPYAGEILAMLGAEVVKIERPEGDDARGWGPPFHAGIACSFHAVNRNKRSVALDLKDAAALAWLRDLVRTRDIVIQNMRPGSLEALGLGAEALRALNPRLIYCSLHAFGARGPMALTPGYEPIVQAFAGMFSVNGAAEAPPARVGMQVLDLGTGVWAALGCLAALQRRHHTGEGCTVDTSLFETGLGWMAQHVAGFHETGRQPPRHRTGNPKLIVFQAFDTADGEIVVAAANDRLFAKYAAALGHPEWGSDPRFRSNADRIAHRDILLPLLEAAMRRRTSAAWSEVLEEAGIPCSPIHDLAAVAAHPQTAALGILQPMPGYALEGVALPVSFDGERPPVRRGAPGLGEANAELGAPVPKPR</sequence>
<feature type="region of interest" description="Disordered" evidence="2">
    <location>
        <begin position="354"/>
        <end position="378"/>
    </location>
</feature>
<dbReference type="RefSeq" id="WP_132285911.1">
    <property type="nucleotide sequence ID" value="NZ_SKBM01000005.1"/>
</dbReference>
<dbReference type="PANTHER" id="PTHR48207:SF3">
    <property type="entry name" value="SUCCINATE--HYDROXYMETHYLGLUTARATE COA-TRANSFERASE"/>
    <property type="match status" value="1"/>
</dbReference>
<dbReference type="Proteomes" id="UP000295023">
    <property type="component" value="Unassembled WGS sequence"/>
</dbReference>
<evidence type="ECO:0000256" key="2">
    <source>
        <dbReference type="SAM" id="MobiDB-lite"/>
    </source>
</evidence>
<organism evidence="3 4">
    <name type="scientific">Roseicella aquatilis</name>
    <dbReference type="NCBI Taxonomy" id="2527868"/>
    <lineage>
        <taxon>Bacteria</taxon>
        <taxon>Pseudomonadati</taxon>
        <taxon>Pseudomonadota</taxon>
        <taxon>Alphaproteobacteria</taxon>
        <taxon>Acetobacterales</taxon>
        <taxon>Roseomonadaceae</taxon>
        <taxon>Roseicella</taxon>
    </lineage>
</organism>
<dbReference type="Pfam" id="PF02515">
    <property type="entry name" value="CoA_transf_3"/>
    <property type="match status" value="1"/>
</dbReference>
<comment type="caution">
    <text evidence="3">The sequence shown here is derived from an EMBL/GenBank/DDBJ whole genome shotgun (WGS) entry which is preliminary data.</text>
</comment>
<dbReference type="SUPFAM" id="SSF89796">
    <property type="entry name" value="CoA-transferase family III (CaiB/BaiF)"/>
    <property type="match status" value="1"/>
</dbReference>
<dbReference type="EMBL" id="SKBM01000005">
    <property type="protein sequence ID" value="TCZ64309.1"/>
    <property type="molecule type" value="Genomic_DNA"/>
</dbReference>
<keyword evidence="4" id="KW-1185">Reference proteome</keyword>
<protein>
    <submittedName>
        <fullName evidence="3">CoA transferase</fullName>
    </submittedName>
</protein>
<proteinExistence type="predicted"/>
<dbReference type="PANTHER" id="PTHR48207">
    <property type="entry name" value="SUCCINATE--HYDROXYMETHYLGLUTARATE COA-TRANSFERASE"/>
    <property type="match status" value="1"/>
</dbReference>
<dbReference type="InterPro" id="IPR023606">
    <property type="entry name" value="CoA-Trfase_III_dom_1_sf"/>
</dbReference>
<dbReference type="InterPro" id="IPR044855">
    <property type="entry name" value="CoA-Trfase_III_dom3_sf"/>
</dbReference>